<sequence length="577" mass="61960">MTDQVKDPLWGSEESFVGDEETEEEETVGASREVLGTDPDRHSAVVGTDFAERRRRREERSCLAPPKFSPKPLPGASSKAPAPLPKAPRGDGFRGRGDGFRGGRGRGFDGPPRGRGGFDGPPRGRGFDRPSFRPRFDGPPRGEPDFDGPPRGRPSFDGPPRDPGFDMAPPRGADFDGPPSRDRYDGPPPRRYDEPPVGLQDFPPPAPLGGGPVEERRGGFENPPLPPRDRELTGPVPPPRDYYDSLAEDVPTRDRGFGGPPLPEPPRGDRRGDYYDAPPPPVPKEEPFYDAPPRREDRDPYYNGAPGGGRPRDYGVPAPVPPPIEREKGYDAPPMRGAYGEGRPPPPAYGGGGPPPPREPFEERGRRLYDAAPLKREREPGFDRGPGYDAERPLNAPVGPKRTRWEAVPAPWNGGPGGGDFGAPPSRREERDPWAEAAGGRGDWERGRGAGGPPRVCVLCWVAYQEFSRKEIVSNSRRTEDVCRIFQMTLALPLALASEALTVPGEAATGVDLPAEEAVVEVEAEEEGISADEEERSPLACGCVVGACPPAGGLRPSVVLSAAPAASSAVSCGGTAR</sequence>
<organism evidence="2">
    <name type="scientific">Cyprideis torosa</name>
    <dbReference type="NCBI Taxonomy" id="163714"/>
    <lineage>
        <taxon>Eukaryota</taxon>
        <taxon>Metazoa</taxon>
        <taxon>Ecdysozoa</taxon>
        <taxon>Arthropoda</taxon>
        <taxon>Crustacea</taxon>
        <taxon>Oligostraca</taxon>
        <taxon>Ostracoda</taxon>
        <taxon>Podocopa</taxon>
        <taxon>Podocopida</taxon>
        <taxon>Cytherocopina</taxon>
        <taxon>Cytheroidea</taxon>
        <taxon>Cytherideidae</taxon>
        <taxon>Cyprideis</taxon>
    </lineage>
</organism>
<feature type="compositionally biased region" description="Acidic residues" evidence="1">
    <location>
        <begin position="16"/>
        <end position="27"/>
    </location>
</feature>
<gene>
    <name evidence="2" type="ORF">CTOB1V02_LOCUS4689</name>
</gene>
<proteinExistence type="predicted"/>
<feature type="compositionally biased region" description="Basic and acidic residues" evidence="1">
    <location>
        <begin position="125"/>
        <end position="150"/>
    </location>
</feature>
<feature type="region of interest" description="Disordered" evidence="1">
    <location>
        <begin position="1"/>
        <end position="431"/>
    </location>
</feature>
<dbReference type="EMBL" id="OB660929">
    <property type="protein sequence ID" value="CAD7226774.1"/>
    <property type="molecule type" value="Genomic_DNA"/>
</dbReference>
<dbReference type="AlphaFoldDB" id="A0A7R8ZM96"/>
<reference evidence="2" key="1">
    <citation type="submission" date="2020-11" db="EMBL/GenBank/DDBJ databases">
        <authorList>
            <person name="Tran Van P."/>
        </authorList>
    </citation>
    <scope>NUCLEOTIDE SEQUENCE</scope>
</reference>
<feature type="compositionally biased region" description="Basic and acidic residues" evidence="1">
    <location>
        <begin position="283"/>
        <end position="300"/>
    </location>
</feature>
<evidence type="ECO:0000313" key="2">
    <source>
        <dbReference type="EMBL" id="CAD7226774.1"/>
    </source>
</evidence>
<feature type="compositionally biased region" description="Basic and acidic residues" evidence="1">
    <location>
        <begin position="359"/>
        <end position="382"/>
    </location>
</feature>
<protein>
    <submittedName>
        <fullName evidence="2">Uncharacterized protein</fullName>
    </submittedName>
</protein>
<accession>A0A7R8ZM96</accession>
<feature type="compositionally biased region" description="Basic and acidic residues" evidence="1">
    <location>
        <begin position="88"/>
        <end position="101"/>
    </location>
</feature>
<feature type="compositionally biased region" description="Basic and acidic residues" evidence="1">
    <location>
        <begin position="179"/>
        <end position="194"/>
    </location>
</feature>
<feature type="compositionally biased region" description="Pro residues" evidence="1">
    <location>
        <begin position="343"/>
        <end position="358"/>
    </location>
</feature>
<evidence type="ECO:0000256" key="1">
    <source>
        <dbReference type="SAM" id="MobiDB-lite"/>
    </source>
</evidence>
<name>A0A7R8ZM96_9CRUS</name>